<evidence type="ECO:0000313" key="4">
    <source>
        <dbReference type="Proteomes" id="UP000249873"/>
    </source>
</evidence>
<dbReference type="InterPro" id="IPR050463">
    <property type="entry name" value="Gfo/Idh/MocA_oxidrdct_glycsds"/>
</dbReference>
<dbReference type="InterPro" id="IPR036291">
    <property type="entry name" value="NAD(P)-bd_dom_sf"/>
</dbReference>
<feature type="domain" description="Gfo/Idh/MocA-like oxidoreductase bacterial type C-terminal" evidence="2">
    <location>
        <begin position="191"/>
        <end position="426"/>
    </location>
</feature>
<accession>A0A2Z4GAK9</accession>
<evidence type="ECO:0000313" key="3">
    <source>
        <dbReference type="EMBL" id="AWV98299.1"/>
    </source>
</evidence>
<evidence type="ECO:0000259" key="1">
    <source>
        <dbReference type="Pfam" id="PF01408"/>
    </source>
</evidence>
<dbReference type="SUPFAM" id="SSF55347">
    <property type="entry name" value="Glyceraldehyde-3-phosphate dehydrogenase-like, C-terminal domain"/>
    <property type="match status" value="1"/>
</dbReference>
<dbReference type="KEGG" id="als:DJ013_09000"/>
<keyword evidence="4" id="KW-1185">Reference proteome</keyword>
<dbReference type="AlphaFoldDB" id="A0A2Z4GAK9"/>
<proteinExistence type="predicted"/>
<dbReference type="Pfam" id="PF01408">
    <property type="entry name" value="GFO_IDH_MocA"/>
    <property type="match status" value="1"/>
</dbReference>
<evidence type="ECO:0000259" key="2">
    <source>
        <dbReference type="Pfam" id="PF19051"/>
    </source>
</evidence>
<sequence>MNRKTFLKTSALASAGILSRPFITYANASKYRVALIGCGWWGTNILREAVASGVVEVVALCDVHEAQIDTCAKELNTWCTDKPKKFKDFRDCIKNAKPDLVINATPDHWHALIAIHALNNGCHVFLEKPIAHTLKEGTAIQKAARANNRICIVDFHRRYSPHNVSGMEFLKSGKVGRIQEVRAFVNYSGNGGKQKPSEPKPADMDWDMYCGPAKLIDYHSGIHPRAWRRQREFANGTLGDWAPHWFDQILWWTEEKAPKKIFSTSTKKIHDNIQTVPENQLVTYEFEDFICFWEHSINNTRPVQQGENVGAYFHGTEGTFHMGWHGGWTFYPHGKNATTIHEDPQLDLPDGQNIKLVWADFLNSIKTGELPHADIEHGRQATNMSLLGMLSNDLGRSIIWDHEKDMVTGDAEANKLLTRDYRGEWVYPS</sequence>
<organism evidence="3 4">
    <name type="scientific">Arcticibacterium luteifluviistationis</name>
    <dbReference type="NCBI Taxonomy" id="1784714"/>
    <lineage>
        <taxon>Bacteria</taxon>
        <taxon>Pseudomonadati</taxon>
        <taxon>Bacteroidota</taxon>
        <taxon>Cytophagia</taxon>
        <taxon>Cytophagales</taxon>
        <taxon>Leadbetterellaceae</taxon>
        <taxon>Arcticibacterium</taxon>
    </lineage>
</organism>
<name>A0A2Z4GAK9_9BACT</name>
<dbReference type="GO" id="GO:0000166">
    <property type="term" value="F:nucleotide binding"/>
    <property type="evidence" value="ECO:0007669"/>
    <property type="project" value="InterPro"/>
</dbReference>
<dbReference type="InterPro" id="IPR000683">
    <property type="entry name" value="Gfo/Idh/MocA-like_OxRdtase_N"/>
</dbReference>
<dbReference type="PANTHER" id="PTHR43818">
    <property type="entry name" value="BCDNA.GH03377"/>
    <property type="match status" value="1"/>
</dbReference>
<protein>
    <submittedName>
        <fullName evidence="3">Oxidoreductase</fullName>
    </submittedName>
</protein>
<dbReference type="RefSeq" id="WP_111371462.1">
    <property type="nucleotide sequence ID" value="NZ_CP029480.1"/>
</dbReference>
<reference evidence="3 4" key="1">
    <citation type="submission" date="2018-05" db="EMBL/GenBank/DDBJ databases">
        <title>Complete genome sequence of Arcticibacterium luteifluviistationis SM1504T, a cytophagaceae bacterium isolated from Arctic surface seawater.</title>
        <authorList>
            <person name="Li Y."/>
            <person name="Qin Q.-L."/>
        </authorList>
    </citation>
    <scope>NUCLEOTIDE SEQUENCE [LARGE SCALE GENOMIC DNA]</scope>
    <source>
        <strain evidence="3 4">SM1504</strain>
    </source>
</reference>
<dbReference type="InterPro" id="IPR043906">
    <property type="entry name" value="Gfo/Idh/MocA_OxRdtase_bact_C"/>
</dbReference>
<dbReference type="EMBL" id="CP029480">
    <property type="protein sequence ID" value="AWV98299.1"/>
    <property type="molecule type" value="Genomic_DNA"/>
</dbReference>
<dbReference type="Pfam" id="PF19051">
    <property type="entry name" value="GFO_IDH_MocA_C2"/>
    <property type="match status" value="1"/>
</dbReference>
<dbReference type="Gene3D" id="3.30.360.10">
    <property type="entry name" value="Dihydrodipicolinate Reductase, domain 2"/>
    <property type="match status" value="1"/>
</dbReference>
<dbReference type="OrthoDB" id="9763611at2"/>
<dbReference type="Proteomes" id="UP000249873">
    <property type="component" value="Chromosome"/>
</dbReference>
<feature type="domain" description="Gfo/Idh/MocA-like oxidoreductase N-terminal" evidence="1">
    <location>
        <begin position="32"/>
        <end position="155"/>
    </location>
</feature>
<gene>
    <name evidence="3" type="ORF">DJ013_09000</name>
</gene>
<dbReference type="SUPFAM" id="SSF51735">
    <property type="entry name" value="NAD(P)-binding Rossmann-fold domains"/>
    <property type="match status" value="1"/>
</dbReference>
<dbReference type="PANTHER" id="PTHR43818:SF5">
    <property type="entry name" value="OXIDOREDUCTASE FAMILY PROTEIN"/>
    <property type="match status" value="1"/>
</dbReference>
<dbReference type="Gene3D" id="3.40.50.720">
    <property type="entry name" value="NAD(P)-binding Rossmann-like Domain"/>
    <property type="match status" value="1"/>
</dbReference>